<dbReference type="NCBIfam" id="NF000582">
    <property type="entry name" value="PRK00006.1"/>
    <property type="match status" value="1"/>
</dbReference>
<evidence type="ECO:0000256" key="3">
    <source>
        <dbReference type="ARBA" id="ARBA00022490"/>
    </source>
</evidence>
<organism evidence="10 11">
    <name type="scientific">Roseateles paludis</name>
    <dbReference type="NCBI Taxonomy" id="3145238"/>
    <lineage>
        <taxon>Bacteria</taxon>
        <taxon>Pseudomonadati</taxon>
        <taxon>Pseudomonadota</taxon>
        <taxon>Betaproteobacteria</taxon>
        <taxon>Burkholderiales</taxon>
        <taxon>Sphaerotilaceae</taxon>
        <taxon>Roseateles</taxon>
    </lineage>
</organism>
<protein>
    <recommendedName>
        <fullName evidence="9">3-hydroxyacyl-[acyl-carrier-protein] dehydratase FabZ</fullName>
        <ecNumber evidence="9">4.2.1.59</ecNumber>
    </recommendedName>
    <alternativeName>
        <fullName evidence="9">(3R)-hydroxymyristoyl-[acyl-carrier-protein] dehydratase</fullName>
        <shortName evidence="9">(3R)-hydroxymyristoyl-ACP dehydrase</shortName>
    </alternativeName>
    <alternativeName>
        <fullName evidence="9">Beta-hydroxyacyl-ACP dehydratase</fullName>
    </alternativeName>
</protein>
<keyword evidence="5 9" id="KW-0441">Lipid A biosynthesis</keyword>
<dbReference type="NCBIfam" id="TIGR01750">
    <property type="entry name" value="fabZ"/>
    <property type="match status" value="1"/>
</dbReference>
<accession>A0ABV0G4Y7</accession>
<evidence type="ECO:0000256" key="4">
    <source>
        <dbReference type="ARBA" id="ARBA00022516"/>
    </source>
</evidence>
<dbReference type="InterPro" id="IPR010084">
    <property type="entry name" value="FabZ"/>
</dbReference>
<keyword evidence="3 9" id="KW-0963">Cytoplasm</keyword>
<dbReference type="Gene3D" id="3.10.129.10">
    <property type="entry name" value="Hotdog Thioesterase"/>
    <property type="match status" value="1"/>
</dbReference>
<dbReference type="GO" id="GO:0019171">
    <property type="term" value="F:(3R)-hydroxyacyl-[acyl-carrier-protein] dehydratase activity"/>
    <property type="evidence" value="ECO:0007669"/>
    <property type="project" value="UniProtKB-EC"/>
</dbReference>
<keyword evidence="4 9" id="KW-0444">Lipid biosynthesis</keyword>
<evidence type="ECO:0000313" key="10">
    <source>
        <dbReference type="EMBL" id="MEO3692792.1"/>
    </source>
</evidence>
<evidence type="ECO:0000256" key="8">
    <source>
        <dbReference type="ARBA" id="ARBA00025049"/>
    </source>
</evidence>
<feature type="active site" evidence="9">
    <location>
        <position position="47"/>
    </location>
</feature>
<dbReference type="RefSeq" id="WP_347705607.1">
    <property type="nucleotide sequence ID" value="NZ_JBDPZD010000004.1"/>
</dbReference>
<dbReference type="SUPFAM" id="SSF54637">
    <property type="entry name" value="Thioesterase/thiol ester dehydrase-isomerase"/>
    <property type="match status" value="1"/>
</dbReference>
<evidence type="ECO:0000256" key="1">
    <source>
        <dbReference type="ARBA" id="ARBA00004496"/>
    </source>
</evidence>
<reference evidence="10 11" key="1">
    <citation type="submission" date="2024-05" db="EMBL/GenBank/DDBJ databases">
        <title>Roseateles sp. DJS-2-20 16S ribosomal RNA gene Genome sequencing and assembly.</title>
        <authorList>
            <person name="Woo H."/>
        </authorList>
    </citation>
    <scope>NUCLEOTIDE SEQUENCE [LARGE SCALE GENOMIC DNA]</scope>
    <source>
        <strain evidence="10 11">DJS-2-20</strain>
    </source>
</reference>
<keyword evidence="7 9" id="KW-0456">Lyase</keyword>
<comment type="similarity">
    <text evidence="2 9">Belongs to the thioester dehydratase family. FabZ subfamily.</text>
</comment>
<gene>
    <name evidence="9 10" type="primary">fabZ</name>
    <name evidence="10" type="ORF">ABDJ85_15035</name>
</gene>
<evidence type="ECO:0000256" key="6">
    <source>
        <dbReference type="ARBA" id="ARBA00023098"/>
    </source>
</evidence>
<comment type="subcellular location">
    <subcellularLocation>
        <location evidence="1 9">Cytoplasm</location>
    </subcellularLocation>
</comment>
<comment type="catalytic activity">
    <reaction evidence="9">
        <text>a (3R)-hydroxyacyl-[ACP] = a (2E)-enoyl-[ACP] + H2O</text>
        <dbReference type="Rhea" id="RHEA:13097"/>
        <dbReference type="Rhea" id="RHEA-COMP:9925"/>
        <dbReference type="Rhea" id="RHEA-COMP:9945"/>
        <dbReference type="ChEBI" id="CHEBI:15377"/>
        <dbReference type="ChEBI" id="CHEBI:78784"/>
        <dbReference type="ChEBI" id="CHEBI:78827"/>
        <dbReference type="EC" id="4.2.1.59"/>
    </reaction>
</comment>
<comment type="function">
    <text evidence="8 9">Involved in unsaturated fatty acids biosynthesis. Catalyzes the dehydration of short chain beta-hydroxyacyl-ACPs and long chain saturated and unsaturated beta-hydroxyacyl-ACPs.</text>
</comment>
<evidence type="ECO:0000256" key="5">
    <source>
        <dbReference type="ARBA" id="ARBA00022556"/>
    </source>
</evidence>
<dbReference type="Pfam" id="PF07977">
    <property type="entry name" value="FabA"/>
    <property type="match status" value="1"/>
</dbReference>
<name>A0ABV0G4Y7_9BURK</name>
<evidence type="ECO:0000313" key="11">
    <source>
        <dbReference type="Proteomes" id="UP001495147"/>
    </source>
</evidence>
<sequence length="146" mass="16280">MNIHDILKRLPHRYPFLLVDRVDELIKGERIRAIKNVSINEPFFVGHFPHRPVMPGVLILEAMAQAATLLAIESMDIVLDDKSVVYFAGVDAARFKRPVEPGDQLVLDVTLGRGKAGIYKFAARGLVGDQVVAEAELMCTMRRLEG</sequence>
<dbReference type="Proteomes" id="UP001495147">
    <property type="component" value="Unassembled WGS sequence"/>
</dbReference>
<dbReference type="HAMAP" id="MF_00406">
    <property type="entry name" value="FabZ"/>
    <property type="match status" value="1"/>
</dbReference>
<dbReference type="EMBL" id="JBDPZD010000004">
    <property type="protein sequence ID" value="MEO3692792.1"/>
    <property type="molecule type" value="Genomic_DNA"/>
</dbReference>
<keyword evidence="6 9" id="KW-0443">Lipid metabolism</keyword>
<dbReference type="PANTHER" id="PTHR30272">
    <property type="entry name" value="3-HYDROXYACYL-[ACYL-CARRIER-PROTEIN] DEHYDRATASE"/>
    <property type="match status" value="1"/>
</dbReference>
<evidence type="ECO:0000256" key="2">
    <source>
        <dbReference type="ARBA" id="ARBA00009174"/>
    </source>
</evidence>
<dbReference type="EC" id="4.2.1.59" evidence="9"/>
<dbReference type="CDD" id="cd01288">
    <property type="entry name" value="FabZ"/>
    <property type="match status" value="1"/>
</dbReference>
<keyword evidence="11" id="KW-1185">Reference proteome</keyword>
<evidence type="ECO:0000256" key="7">
    <source>
        <dbReference type="ARBA" id="ARBA00023239"/>
    </source>
</evidence>
<evidence type="ECO:0000256" key="9">
    <source>
        <dbReference type="HAMAP-Rule" id="MF_00406"/>
    </source>
</evidence>
<dbReference type="InterPro" id="IPR013114">
    <property type="entry name" value="FabA_FabZ"/>
</dbReference>
<dbReference type="PANTHER" id="PTHR30272:SF1">
    <property type="entry name" value="3-HYDROXYACYL-[ACYL-CARRIER-PROTEIN] DEHYDRATASE"/>
    <property type="match status" value="1"/>
</dbReference>
<comment type="caution">
    <text evidence="10">The sequence shown here is derived from an EMBL/GenBank/DDBJ whole genome shotgun (WGS) entry which is preliminary data.</text>
</comment>
<proteinExistence type="inferred from homology"/>
<dbReference type="InterPro" id="IPR029069">
    <property type="entry name" value="HotDog_dom_sf"/>
</dbReference>